<dbReference type="GO" id="GO:0000160">
    <property type="term" value="P:phosphorelay signal transduction system"/>
    <property type="evidence" value="ECO:0007669"/>
    <property type="project" value="InterPro"/>
</dbReference>
<dbReference type="EMBL" id="AP027081">
    <property type="protein sequence ID" value="BDU77663.1"/>
    <property type="molecule type" value="Genomic_DNA"/>
</dbReference>
<dbReference type="Gene3D" id="1.10.8.60">
    <property type="match status" value="1"/>
</dbReference>
<dbReference type="SUPFAM" id="SSF52540">
    <property type="entry name" value="P-loop containing nucleoside triphosphate hydrolases"/>
    <property type="match status" value="1"/>
</dbReference>
<dbReference type="Pfam" id="PF00072">
    <property type="entry name" value="Response_reg"/>
    <property type="match status" value="1"/>
</dbReference>
<feature type="modified residue" description="4-aspartylphosphate" evidence="5">
    <location>
        <position position="54"/>
    </location>
</feature>
<dbReference type="Gene3D" id="3.40.50.2300">
    <property type="match status" value="1"/>
</dbReference>
<protein>
    <submittedName>
        <fullName evidence="8">Two-component system response regulator</fullName>
    </submittedName>
</protein>
<dbReference type="Pfam" id="PF02954">
    <property type="entry name" value="HTH_8"/>
    <property type="match status" value="1"/>
</dbReference>
<dbReference type="GO" id="GO:0006355">
    <property type="term" value="P:regulation of DNA-templated transcription"/>
    <property type="evidence" value="ECO:0007669"/>
    <property type="project" value="InterPro"/>
</dbReference>
<dbReference type="Gene3D" id="1.10.10.60">
    <property type="entry name" value="Homeodomain-like"/>
    <property type="match status" value="1"/>
</dbReference>
<proteinExistence type="predicted"/>
<keyword evidence="9" id="KW-1185">Reference proteome</keyword>
<dbReference type="Pfam" id="PF00158">
    <property type="entry name" value="Sigma54_activat"/>
    <property type="match status" value="1"/>
</dbReference>
<dbReference type="KEGG" id="msea:METESE_26210"/>
<dbReference type="GO" id="GO:0005524">
    <property type="term" value="F:ATP binding"/>
    <property type="evidence" value="ECO:0007669"/>
    <property type="project" value="UniProtKB-KW"/>
</dbReference>
<dbReference type="InterPro" id="IPR002078">
    <property type="entry name" value="Sigma_54_int"/>
</dbReference>
<keyword evidence="4" id="KW-0804">Transcription</keyword>
<dbReference type="InterPro" id="IPR011006">
    <property type="entry name" value="CheY-like_superfamily"/>
</dbReference>
<dbReference type="CDD" id="cd00156">
    <property type="entry name" value="REC"/>
    <property type="match status" value="1"/>
</dbReference>
<evidence type="ECO:0000256" key="5">
    <source>
        <dbReference type="PROSITE-ProRule" id="PRU00169"/>
    </source>
</evidence>
<dbReference type="InterPro" id="IPR003593">
    <property type="entry name" value="AAA+_ATPase"/>
</dbReference>
<dbReference type="InterPro" id="IPR058031">
    <property type="entry name" value="AAA_lid_NorR"/>
</dbReference>
<evidence type="ECO:0000256" key="4">
    <source>
        <dbReference type="ARBA" id="ARBA00023163"/>
    </source>
</evidence>
<dbReference type="SMART" id="SM00448">
    <property type="entry name" value="REC"/>
    <property type="match status" value="1"/>
</dbReference>
<keyword evidence="3" id="KW-0805">Transcription regulation</keyword>
<evidence type="ECO:0000313" key="9">
    <source>
        <dbReference type="Proteomes" id="UP001228113"/>
    </source>
</evidence>
<keyword evidence="5" id="KW-0597">Phosphoprotein</keyword>
<dbReference type="PANTHER" id="PTHR32071">
    <property type="entry name" value="TRANSCRIPTIONAL REGULATORY PROTEIN"/>
    <property type="match status" value="1"/>
</dbReference>
<evidence type="ECO:0000256" key="1">
    <source>
        <dbReference type="ARBA" id="ARBA00022741"/>
    </source>
</evidence>
<gene>
    <name evidence="8" type="primary">pilR_2</name>
    <name evidence="8" type="ORF">METESE_26210</name>
</gene>
<dbReference type="FunFam" id="3.40.50.300:FF:000006">
    <property type="entry name" value="DNA-binding transcriptional regulator NtrC"/>
    <property type="match status" value="1"/>
</dbReference>
<dbReference type="PRINTS" id="PR01590">
    <property type="entry name" value="HTHFIS"/>
</dbReference>
<dbReference type="Gene3D" id="3.40.50.300">
    <property type="entry name" value="P-loop containing nucleotide triphosphate hydrolases"/>
    <property type="match status" value="1"/>
</dbReference>
<dbReference type="PROSITE" id="PS00688">
    <property type="entry name" value="SIGMA54_INTERACT_3"/>
    <property type="match status" value="1"/>
</dbReference>
<evidence type="ECO:0000259" key="6">
    <source>
        <dbReference type="PROSITE" id="PS50045"/>
    </source>
</evidence>
<evidence type="ECO:0000259" key="7">
    <source>
        <dbReference type="PROSITE" id="PS50110"/>
    </source>
</evidence>
<sequence>MSEPRILLIEDDPSVRHGMAAFLRASALEVFEADSCRRALETFRTVNPDVVVADYSLPDGTSLDILAQVRRMSEDLPFIILTAHGSIDLAVRAIKDGADQFLTKPVESKALLVLVRRLLEQRRLRQRQEAASRERAGILDPFQGTSPAIRLLEEQARRMLAWDSPILILGETGAGKGVLARWIHFHSPRSEEAFVNLNCAGLTRELLESELFGYERGAFTGAVAAKQGLLEVGHRGIVFLDEIGDMDPAIQPKLLKALEEKTFRRLGDVRDRVVDIRLIASTNLALEDMVRAKTFRDDLFYRISTLTLRIPPLRERPEDIPVLAERILGLVASRMGRGQVTLSPCAQQALMAYPWPGNLRELSNVLERAMILQRGDRLEGADLGISDRAPAPGEPFGESVPELATLKEMERAHIERVLRKTAGNVTEAAQILGMARRTLYDRLKVLGITPGLH</sequence>
<dbReference type="CDD" id="cd00009">
    <property type="entry name" value="AAA"/>
    <property type="match status" value="1"/>
</dbReference>
<dbReference type="PROSITE" id="PS50045">
    <property type="entry name" value="SIGMA54_INTERACT_4"/>
    <property type="match status" value="1"/>
</dbReference>
<feature type="domain" description="Sigma-54 factor interaction" evidence="6">
    <location>
        <begin position="142"/>
        <end position="371"/>
    </location>
</feature>
<dbReference type="SUPFAM" id="SSF52172">
    <property type="entry name" value="CheY-like"/>
    <property type="match status" value="1"/>
</dbReference>
<dbReference type="InterPro" id="IPR002197">
    <property type="entry name" value="HTH_Fis"/>
</dbReference>
<keyword evidence="2" id="KW-0067">ATP-binding</keyword>
<dbReference type="SMART" id="SM00382">
    <property type="entry name" value="AAA"/>
    <property type="match status" value="1"/>
</dbReference>
<dbReference type="Proteomes" id="UP001228113">
    <property type="component" value="Chromosome"/>
</dbReference>
<feature type="domain" description="Response regulatory" evidence="7">
    <location>
        <begin position="5"/>
        <end position="119"/>
    </location>
</feature>
<dbReference type="Pfam" id="PF25601">
    <property type="entry name" value="AAA_lid_14"/>
    <property type="match status" value="1"/>
</dbReference>
<reference evidence="8" key="1">
    <citation type="journal article" date="2023" name="Int. J. Syst. Evol. Microbiol.">
        <title>Mesoterricola silvestris gen. nov., sp. nov., Mesoterricola sediminis sp. nov., Geothrix oryzae sp. nov., Geothrix edaphica sp. nov., Geothrix rubra sp. nov., and Geothrix limicola sp. nov., six novel members of Acidobacteriota isolated from soils.</title>
        <authorList>
            <person name="Itoh H."/>
            <person name="Sugisawa Y."/>
            <person name="Mise K."/>
            <person name="Xu Z."/>
            <person name="Kuniyasu M."/>
            <person name="Ushijima N."/>
            <person name="Kawano K."/>
            <person name="Kobayashi E."/>
            <person name="Shiratori Y."/>
            <person name="Masuda Y."/>
            <person name="Senoo K."/>
        </authorList>
    </citation>
    <scope>NUCLEOTIDE SEQUENCE</scope>
    <source>
        <strain evidence="8">W786</strain>
    </source>
</reference>
<dbReference type="PROSITE" id="PS00675">
    <property type="entry name" value="SIGMA54_INTERACT_1"/>
    <property type="match status" value="1"/>
</dbReference>
<keyword evidence="1" id="KW-0547">Nucleotide-binding</keyword>
<dbReference type="InterPro" id="IPR025944">
    <property type="entry name" value="Sigma_54_int_dom_CS"/>
</dbReference>
<dbReference type="GO" id="GO:0043565">
    <property type="term" value="F:sequence-specific DNA binding"/>
    <property type="evidence" value="ECO:0007669"/>
    <property type="project" value="InterPro"/>
</dbReference>
<evidence type="ECO:0000313" key="8">
    <source>
        <dbReference type="EMBL" id="BDU77663.1"/>
    </source>
</evidence>
<dbReference type="SUPFAM" id="SSF46689">
    <property type="entry name" value="Homeodomain-like"/>
    <property type="match status" value="1"/>
</dbReference>
<name>A0AA48KGR2_9BACT</name>
<evidence type="ECO:0000256" key="3">
    <source>
        <dbReference type="ARBA" id="ARBA00023015"/>
    </source>
</evidence>
<dbReference type="PANTHER" id="PTHR32071:SF113">
    <property type="entry name" value="ALGINATE BIOSYNTHESIS TRANSCRIPTIONAL REGULATORY PROTEIN ALGB"/>
    <property type="match status" value="1"/>
</dbReference>
<organism evidence="8 9">
    <name type="scientific">Mesoterricola sediminis</name>
    <dbReference type="NCBI Taxonomy" id="2927980"/>
    <lineage>
        <taxon>Bacteria</taxon>
        <taxon>Pseudomonadati</taxon>
        <taxon>Acidobacteriota</taxon>
        <taxon>Holophagae</taxon>
        <taxon>Holophagales</taxon>
        <taxon>Holophagaceae</taxon>
        <taxon>Mesoterricola</taxon>
    </lineage>
</organism>
<evidence type="ECO:0000256" key="2">
    <source>
        <dbReference type="ARBA" id="ARBA00022840"/>
    </source>
</evidence>
<dbReference type="InterPro" id="IPR009057">
    <property type="entry name" value="Homeodomain-like_sf"/>
</dbReference>
<dbReference type="RefSeq" id="WP_243334927.1">
    <property type="nucleotide sequence ID" value="NZ_AP027081.1"/>
</dbReference>
<dbReference type="PROSITE" id="PS50110">
    <property type="entry name" value="RESPONSE_REGULATORY"/>
    <property type="match status" value="1"/>
</dbReference>
<dbReference type="AlphaFoldDB" id="A0AA48KGR2"/>
<dbReference type="InterPro" id="IPR025662">
    <property type="entry name" value="Sigma_54_int_dom_ATP-bd_1"/>
</dbReference>
<dbReference type="InterPro" id="IPR001789">
    <property type="entry name" value="Sig_transdc_resp-reg_receiver"/>
</dbReference>
<accession>A0AA48KGR2</accession>
<dbReference type="InterPro" id="IPR027417">
    <property type="entry name" value="P-loop_NTPase"/>
</dbReference>